<dbReference type="GeneID" id="37639455"/>
<feature type="compositionally biased region" description="Gly residues" evidence="1">
    <location>
        <begin position="65"/>
        <end position="74"/>
    </location>
</feature>
<feature type="region of interest" description="Disordered" evidence="1">
    <location>
        <begin position="156"/>
        <end position="182"/>
    </location>
</feature>
<dbReference type="Proteomes" id="UP000258707">
    <property type="component" value="Chromosome"/>
</dbReference>
<evidence type="ECO:0000313" key="3">
    <source>
        <dbReference type="Proteomes" id="UP000258707"/>
    </source>
</evidence>
<sequence length="251" mass="27854">MNVDEDELVGQPSDEVPTLEPTDEHCRGKRTERRDGETVFVAYCRSTPGRGTDHVGEGRCKHHGGNAGSGGARAGAGAPAGNTNGTTHGGYTDEKSFYADVLDESLQALADEIFEDYLEEYERRHGREPPKGLEMELERLSISHVKDVVLDQWANDKPESLESGNPLVDRETERDFNPEDGSVTVETYKESVVIQAQRKLSSDRRQWLKDLGLLDDPESQKADAMQDSLELTLSSEDKEALEEAFDEEPDT</sequence>
<gene>
    <name evidence="2" type="ORF">AArc1_2685</name>
</gene>
<feature type="region of interest" description="Disordered" evidence="1">
    <location>
        <begin position="211"/>
        <end position="251"/>
    </location>
</feature>
<accession>A0A346PHK3</accession>
<dbReference type="RefSeq" id="WP_117365005.1">
    <property type="nucleotide sequence ID" value="NZ_CP024047.1"/>
</dbReference>
<evidence type="ECO:0000313" key="2">
    <source>
        <dbReference type="EMBL" id="AXR78998.1"/>
    </source>
</evidence>
<feature type="compositionally biased region" description="Low complexity" evidence="1">
    <location>
        <begin position="75"/>
        <end position="90"/>
    </location>
</feature>
<dbReference type="EMBL" id="CP024047">
    <property type="protein sequence ID" value="AXR78998.1"/>
    <property type="molecule type" value="Genomic_DNA"/>
</dbReference>
<evidence type="ECO:0000256" key="1">
    <source>
        <dbReference type="SAM" id="MobiDB-lite"/>
    </source>
</evidence>
<dbReference type="KEGG" id="nan:AArc1_2685"/>
<proteinExistence type="predicted"/>
<feature type="region of interest" description="Disordered" evidence="1">
    <location>
        <begin position="1"/>
        <end position="33"/>
    </location>
</feature>
<feature type="region of interest" description="Disordered" evidence="1">
    <location>
        <begin position="46"/>
        <end position="93"/>
    </location>
</feature>
<feature type="compositionally biased region" description="Basic and acidic residues" evidence="1">
    <location>
        <begin position="168"/>
        <end position="177"/>
    </location>
</feature>
<protein>
    <submittedName>
        <fullName evidence="2">Terminase small subunit</fullName>
    </submittedName>
</protein>
<dbReference type="AlphaFoldDB" id="A0A346PHK3"/>
<feature type="compositionally biased region" description="Acidic residues" evidence="1">
    <location>
        <begin position="239"/>
        <end position="251"/>
    </location>
</feature>
<name>A0A346PHK3_9EURY</name>
<reference evidence="3" key="1">
    <citation type="submission" date="2017-10" db="EMBL/GenBank/DDBJ databases">
        <title>Phenotypic and genomic properties of facultatively anaerobic sulfur-reducing natronoarchaea from hypersaline soda lakes.</title>
        <authorList>
            <person name="Sorokin D.Y."/>
            <person name="Kublanov I.V."/>
            <person name="Roman P."/>
            <person name="Sinninghe Damste J.S."/>
            <person name="Golyshin P.N."/>
            <person name="Rojo D."/>
            <person name="Ciordia S."/>
            <person name="Mena Md.C."/>
            <person name="Ferrer M."/>
            <person name="Messina E."/>
            <person name="Smedile F."/>
            <person name="La Spada G."/>
            <person name="La Cono V."/>
            <person name="Yakimov M.M."/>
        </authorList>
    </citation>
    <scope>NUCLEOTIDE SEQUENCE [LARGE SCALE GENOMIC DNA]</scope>
    <source>
        <strain evidence="3">AArc1</strain>
    </source>
</reference>
<organism evidence="2 3">
    <name type="scientific">Natrarchaeobaculum sulfurireducens</name>
    <dbReference type="NCBI Taxonomy" id="2044521"/>
    <lineage>
        <taxon>Archaea</taxon>
        <taxon>Methanobacteriati</taxon>
        <taxon>Methanobacteriota</taxon>
        <taxon>Stenosarchaea group</taxon>
        <taxon>Halobacteria</taxon>
        <taxon>Halobacteriales</taxon>
        <taxon>Natrialbaceae</taxon>
        <taxon>Natrarchaeobaculum</taxon>
    </lineage>
</organism>